<dbReference type="InterPro" id="IPR036388">
    <property type="entry name" value="WH-like_DNA-bd_sf"/>
</dbReference>
<dbReference type="OrthoDB" id="3716759at2"/>
<evidence type="ECO:0000259" key="3">
    <source>
        <dbReference type="PROSITE" id="PS50043"/>
    </source>
</evidence>
<dbReference type="InterPro" id="IPR000792">
    <property type="entry name" value="Tscrpt_reg_LuxR_C"/>
</dbReference>
<dbReference type="InterPro" id="IPR016032">
    <property type="entry name" value="Sig_transdc_resp-reg_C-effctor"/>
</dbReference>
<name>A0A516Q3Z4_9ACTN</name>
<accession>A0A516Q3Z4</accession>
<protein>
    <submittedName>
        <fullName evidence="4">AAA family ATPase</fullName>
    </submittedName>
</protein>
<dbReference type="GO" id="GO:0005737">
    <property type="term" value="C:cytoplasm"/>
    <property type="evidence" value="ECO:0007669"/>
    <property type="project" value="TreeGrafter"/>
</dbReference>
<dbReference type="Gene3D" id="1.25.40.10">
    <property type="entry name" value="Tetratricopeptide repeat domain"/>
    <property type="match status" value="1"/>
</dbReference>
<dbReference type="GO" id="GO:0006355">
    <property type="term" value="P:regulation of DNA-templated transcription"/>
    <property type="evidence" value="ECO:0007669"/>
    <property type="project" value="InterPro"/>
</dbReference>
<keyword evidence="5" id="KW-1185">Reference proteome</keyword>
<dbReference type="PROSITE" id="PS50043">
    <property type="entry name" value="HTH_LUXR_2"/>
    <property type="match status" value="1"/>
</dbReference>
<dbReference type="SMART" id="SM00421">
    <property type="entry name" value="HTH_LUXR"/>
    <property type="match status" value="1"/>
</dbReference>
<dbReference type="CDD" id="cd06170">
    <property type="entry name" value="LuxR_C_like"/>
    <property type="match status" value="1"/>
</dbReference>
<reference evidence="4 5" key="1">
    <citation type="submission" date="2019-07" db="EMBL/GenBank/DDBJ databases">
        <title>Microlunatus dokdonensis sp. nov. isolated from the rhizospheric soil of the wild plant Elymus tsukushiensis.</title>
        <authorList>
            <person name="Ghim S.-Y."/>
            <person name="Hwang Y.-J."/>
            <person name="Son J.-S."/>
            <person name="Shin J.-H."/>
        </authorList>
    </citation>
    <scope>NUCLEOTIDE SEQUENCE [LARGE SCALE GENOMIC DNA]</scope>
    <source>
        <strain evidence="4 5">KUDC0627</strain>
    </source>
</reference>
<sequence length="916" mass="98968">MLAGRETEQRTIGTLLAGARMGDSHVLVLTGDPGIGKTALLTEAASMAGSMRMLRVQATEAEQQIPFAGLFQLLRPILDLRERIPRAQQRALSTALLLGGPADDDPGTVGPQRFAIGAATLNLITMAAEDRPTMIIIDDAHLLDESSAEAITFVARRFAADAVALLAGVRSGAPGGEPWLSLPVLPIGGIDLPAAKDLIGDLPIRPDQLLRWHRLTGGNPLALLELRDHVDELDAVPEDFPVAVSDRLSRAFAARVAGFSDSGRTALLLAAADCSSAAAVYAACHELGVDEHCLGEAIDADLLRIHHDQLRFRHPLIRSAVYGAATPQQRRAAHRALARVLGTEQVHRLAWHLAASAVDPDETTAAALADVAARAAGQGAHAVAANAYERAAALSAQPTIGMRRLVEAADAAWSAGQPDRTLRLVNQAIGADPPAPTRIHLYELRGAVESRAGRLDHALLTLLDAAELIMEQDPAASIRLLSDAIHVAFYLGTPEPARLAADRIDCLTASTTDAASLALGRLASGMALIIAGDGARGTGLIRSTAGRVADSEELRAERFRMPLRVQSALWMRESGPVREFVDAAIEDAREQAALGSLPYLLMHIGRDAATSDRWSDAEAAYLEGIRLARETGQSTDLAVGQAGMAWLYARRGQSDRCLELISATEPIADERRIRLASFWLTFARGDLAAGLGRPDEAVEHYRLLQSWFAETGFADPDQWCVPELIECERHLGRDVEQDELSKMTEDFVALTRAKGQPWSLARGERTLALRDEPAAEPHFEAALQWHAKSPDAYETARTELAYGAWLRRNRRRTDARPHLRRALDIFDRLGATPWADTSSQELTATGATVRRRTENPVDQLTPQERQIAQLLASGRTTREAAAALFVSPKTVEYHLRHVYAKLGIGSRTELAARMAG</sequence>
<dbReference type="PANTHER" id="PTHR16305">
    <property type="entry name" value="TESTICULAR SOLUBLE ADENYLYL CYCLASE"/>
    <property type="match status" value="1"/>
</dbReference>
<dbReference type="PANTHER" id="PTHR16305:SF35">
    <property type="entry name" value="TRANSCRIPTIONAL ACTIVATOR DOMAIN"/>
    <property type="match status" value="1"/>
</dbReference>
<dbReference type="SMART" id="SM00382">
    <property type="entry name" value="AAA"/>
    <property type="match status" value="1"/>
</dbReference>
<dbReference type="AlphaFoldDB" id="A0A516Q3Z4"/>
<dbReference type="InterPro" id="IPR041664">
    <property type="entry name" value="AAA_16"/>
</dbReference>
<evidence type="ECO:0000313" key="5">
    <source>
        <dbReference type="Proteomes" id="UP000319263"/>
    </source>
</evidence>
<dbReference type="Gene3D" id="1.10.10.10">
    <property type="entry name" value="Winged helix-like DNA-binding domain superfamily/Winged helix DNA-binding domain"/>
    <property type="match status" value="1"/>
</dbReference>
<dbReference type="GO" id="GO:0004016">
    <property type="term" value="F:adenylate cyclase activity"/>
    <property type="evidence" value="ECO:0007669"/>
    <property type="project" value="TreeGrafter"/>
</dbReference>
<organism evidence="4 5">
    <name type="scientific">Microlunatus elymi</name>
    <dbReference type="NCBI Taxonomy" id="2596828"/>
    <lineage>
        <taxon>Bacteria</taxon>
        <taxon>Bacillati</taxon>
        <taxon>Actinomycetota</taxon>
        <taxon>Actinomycetes</taxon>
        <taxon>Propionibacteriales</taxon>
        <taxon>Propionibacteriaceae</taxon>
        <taxon>Microlunatus</taxon>
    </lineage>
</organism>
<dbReference type="InterPro" id="IPR027417">
    <property type="entry name" value="P-loop_NTPase"/>
</dbReference>
<dbReference type="InterPro" id="IPR011990">
    <property type="entry name" value="TPR-like_helical_dom_sf"/>
</dbReference>
<evidence type="ECO:0000256" key="1">
    <source>
        <dbReference type="ARBA" id="ARBA00022741"/>
    </source>
</evidence>
<dbReference type="EMBL" id="CP041692">
    <property type="protein sequence ID" value="QDP98148.1"/>
    <property type="molecule type" value="Genomic_DNA"/>
</dbReference>
<dbReference type="GO" id="GO:0005524">
    <property type="term" value="F:ATP binding"/>
    <property type="evidence" value="ECO:0007669"/>
    <property type="project" value="UniProtKB-KW"/>
</dbReference>
<evidence type="ECO:0000313" key="4">
    <source>
        <dbReference type="EMBL" id="QDP98148.1"/>
    </source>
</evidence>
<dbReference type="SUPFAM" id="SSF52540">
    <property type="entry name" value="P-loop containing nucleoside triphosphate hydrolases"/>
    <property type="match status" value="1"/>
</dbReference>
<dbReference type="RefSeq" id="WP_143988090.1">
    <property type="nucleotide sequence ID" value="NZ_CP041692.1"/>
</dbReference>
<proteinExistence type="predicted"/>
<dbReference type="SUPFAM" id="SSF46894">
    <property type="entry name" value="C-terminal effector domain of the bipartite response regulators"/>
    <property type="match status" value="1"/>
</dbReference>
<gene>
    <name evidence="4" type="ORF">FOE78_21590</name>
</gene>
<dbReference type="Pfam" id="PF13191">
    <property type="entry name" value="AAA_16"/>
    <property type="match status" value="1"/>
</dbReference>
<keyword evidence="1" id="KW-0547">Nucleotide-binding</keyword>
<evidence type="ECO:0000256" key="2">
    <source>
        <dbReference type="ARBA" id="ARBA00022840"/>
    </source>
</evidence>
<dbReference type="Pfam" id="PF00196">
    <property type="entry name" value="GerE"/>
    <property type="match status" value="1"/>
</dbReference>
<dbReference type="Proteomes" id="UP000319263">
    <property type="component" value="Chromosome"/>
</dbReference>
<dbReference type="GO" id="GO:0003677">
    <property type="term" value="F:DNA binding"/>
    <property type="evidence" value="ECO:0007669"/>
    <property type="project" value="InterPro"/>
</dbReference>
<dbReference type="KEGG" id="mik:FOE78_21590"/>
<dbReference type="Gene3D" id="3.40.50.300">
    <property type="entry name" value="P-loop containing nucleotide triphosphate hydrolases"/>
    <property type="match status" value="1"/>
</dbReference>
<feature type="domain" description="HTH luxR-type" evidence="3">
    <location>
        <begin position="853"/>
        <end position="916"/>
    </location>
</feature>
<dbReference type="SUPFAM" id="SSF48452">
    <property type="entry name" value="TPR-like"/>
    <property type="match status" value="1"/>
</dbReference>
<keyword evidence="2" id="KW-0067">ATP-binding</keyword>
<dbReference type="InterPro" id="IPR003593">
    <property type="entry name" value="AAA+_ATPase"/>
</dbReference>
<dbReference type="PRINTS" id="PR00038">
    <property type="entry name" value="HTHLUXR"/>
</dbReference>